<evidence type="ECO:0000259" key="5">
    <source>
        <dbReference type="PROSITE" id="PS51050"/>
    </source>
</evidence>
<dbReference type="PROSITE" id="PS51050">
    <property type="entry name" value="ZF_CW"/>
    <property type="match status" value="1"/>
</dbReference>
<protein>
    <submittedName>
        <fullName evidence="6">Zinc finger, CW-type</fullName>
    </submittedName>
</protein>
<dbReference type="PANTHER" id="PTHR46245">
    <property type="entry name" value="B3 DOMAIN-CONTAINING PROTEIN OS07G0563300"/>
    <property type="match status" value="1"/>
</dbReference>
<comment type="caution">
    <text evidence="6">The sequence shown here is derived from an EMBL/GenBank/DDBJ whole genome shotgun (WGS) entry which is preliminary data.</text>
</comment>
<keyword evidence="1" id="KW-0479">Metal-binding</keyword>
<evidence type="ECO:0000256" key="4">
    <source>
        <dbReference type="SAM" id="MobiDB-lite"/>
    </source>
</evidence>
<gene>
    <name evidence="6" type="ORF">Ccrd_026473</name>
</gene>
<dbReference type="EMBL" id="LEKV01005370">
    <property type="protein sequence ID" value="KVH88571.1"/>
    <property type="molecule type" value="Genomic_DNA"/>
</dbReference>
<dbReference type="Pfam" id="PF07496">
    <property type="entry name" value="zf-CW"/>
    <property type="match status" value="1"/>
</dbReference>
<accession>A0A118JSQ7</accession>
<dbReference type="Gramene" id="KVH88571">
    <property type="protein sequence ID" value="KVH88571"/>
    <property type="gene ID" value="Ccrd_026473"/>
</dbReference>
<dbReference type="AlphaFoldDB" id="A0A118JSQ7"/>
<feature type="region of interest" description="Disordered" evidence="4">
    <location>
        <begin position="272"/>
        <end position="296"/>
    </location>
</feature>
<evidence type="ECO:0000256" key="1">
    <source>
        <dbReference type="ARBA" id="ARBA00022723"/>
    </source>
</evidence>
<sequence>MLKKNLFCISCDSKMIQWAQCEGCYKWRKVPMDVVIPAGWTCSHNQWDPHRSCCSATEEMMSDNRVKNMFPRSSDEGANDLDRSIVYIFLFSCSSHQLSVRSSKKMKIIDQQPEPLESVMGRDADAVIEEENVPPPPALPSPAKATTKHPRHRPGCSCIVCIQAPSGTKHHSTCTCSGCMTVRRRHQTVNSRRGKKPSGTTRRKRTRRTVNTRKPAIVGGSELNQKKPSPQPDSIIMKQADSSCRLEKPPGAQQQVSRFKPLDFGTSSRIFQIKPTEDHQTPKSASAPALAKTTDERRLIDLNLVPETDEED</sequence>
<evidence type="ECO:0000256" key="2">
    <source>
        <dbReference type="ARBA" id="ARBA00022771"/>
    </source>
</evidence>
<evidence type="ECO:0000313" key="6">
    <source>
        <dbReference type="EMBL" id="KVH88571.1"/>
    </source>
</evidence>
<reference evidence="6 7" key="1">
    <citation type="journal article" date="2016" name="Sci. Rep.">
        <title>The genome sequence of the outbreeding globe artichoke constructed de novo incorporating a phase-aware low-pass sequencing strategy of F1 progeny.</title>
        <authorList>
            <person name="Scaglione D."/>
            <person name="Reyes-Chin-Wo S."/>
            <person name="Acquadro A."/>
            <person name="Froenicke L."/>
            <person name="Portis E."/>
            <person name="Beitel C."/>
            <person name="Tirone M."/>
            <person name="Mauro R."/>
            <person name="Lo Monaco A."/>
            <person name="Mauromicale G."/>
            <person name="Faccioli P."/>
            <person name="Cattivelli L."/>
            <person name="Rieseberg L."/>
            <person name="Michelmore R."/>
            <person name="Lanteri S."/>
        </authorList>
    </citation>
    <scope>NUCLEOTIDE SEQUENCE [LARGE SCALE GENOMIC DNA]</scope>
    <source>
        <strain evidence="6">2C</strain>
    </source>
</reference>
<feature type="domain" description="CW-type" evidence="5">
    <location>
        <begin position="12"/>
        <end position="62"/>
    </location>
</feature>
<proteinExistence type="predicted"/>
<organism evidence="6 7">
    <name type="scientific">Cynara cardunculus var. scolymus</name>
    <name type="common">Globe artichoke</name>
    <name type="synonym">Cynara scolymus</name>
    <dbReference type="NCBI Taxonomy" id="59895"/>
    <lineage>
        <taxon>Eukaryota</taxon>
        <taxon>Viridiplantae</taxon>
        <taxon>Streptophyta</taxon>
        <taxon>Embryophyta</taxon>
        <taxon>Tracheophyta</taxon>
        <taxon>Spermatophyta</taxon>
        <taxon>Magnoliopsida</taxon>
        <taxon>eudicotyledons</taxon>
        <taxon>Gunneridae</taxon>
        <taxon>Pentapetalae</taxon>
        <taxon>asterids</taxon>
        <taxon>campanulids</taxon>
        <taxon>Asterales</taxon>
        <taxon>Asteraceae</taxon>
        <taxon>Carduoideae</taxon>
        <taxon>Cardueae</taxon>
        <taxon>Carduinae</taxon>
        <taxon>Cynara</taxon>
    </lineage>
</organism>
<dbReference type="PANTHER" id="PTHR46245:SF19">
    <property type="entry name" value="TF-B3 DOMAIN-CONTAINING PROTEIN"/>
    <property type="match status" value="1"/>
</dbReference>
<keyword evidence="7" id="KW-1185">Reference proteome</keyword>
<evidence type="ECO:0000256" key="3">
    <source>
        <dbReference type="ARBA" id="ARBA00022833"/>
    </source>
</evidence>
<feature type="region of interest" description="Disordered" evidence="4">
    <location>
        <begin position="185"/>
        <end position="233"/>
    </location>
</feature>
<dbReference type="GO" id="GO:0008270">
    <property type="term" value="F:zinc ion binding"/>
    <property type="evidence" value="ECO:0007669"/>
    <property type="project" value="UniProtKB-KW"/>
</dbReference>
<keyword evidence="2" id="KW-0863">Zinc-finger</keyword>
<dbReference type="InterPro" id="IPR011124">
    <property type="entry name" value="Znf_CW"/>
</dbReference>
<feature type="compositionally biased region" description="Basic residues" evidence="4">
    <location>
        <begin position="185"/>
        <end position="211"/>
    </location>
</feature>
<feature type="region of interest" description="Disordered" evidence="4">
    <location>
        <begin position="131"/>
        <end position="150"/>
    </location>
</feature>
<evidence type="ECO:0000313" key="7">
    <source>
        <dbReference type="Proteomes" id="UP000243975"/>
    </source>
</evidence>
<keyword evidence="3" id="KW-0862">Zinc</keyword>
<dbReference type="Gene3D" id="3.30.40.100">
    <property type="match status" value="1"/>
</dbReference>
<name>A0A118JSQ7_CYNCS</name>
<dbReference type="Proteomes" id="UP000243975">
    <property type="component" value="Unassembled WGS sequence"/>
</dbReference>